<feature type="region of interest" description="Disordered" evidence="6">
    <location>
        <begin position="1"/>
        <end position="21"/>
    </location>
</feature>
<sequence length="388" mass="40768">MSTTTHRTDGEPLAGDIPAPRERPGFLLCRNDYRVRGHGWTQRFDDASAAADALRAGTVDAVVGALPFDVRDRSALIAPHVLQVHDGPWTPVAHSPMPPVRVDALNPPIDVHRRRVAAAVAALGEPGAQLAKVVLARSIVLRGDRRIDPWNLAAALRTGDPHGSVFVADLAPSGRASTLVGASPEVLVRKRGRTVSCRPLAGSAARSTDPAVDAQRRRTLAASAKDRAEHRFVVEAIADALSPFCRTLEVPAAPEVMATPAMWHLGTPIRGELADSASSALDLALTVHPTPAICGTPTAQARDHILSTEEPRGFYAGAVGWARAGVDGGDGEWMVAIRCAEVHADGRSARTWAGGGIVAASDPDDEVAETEAKLATVLRAMGIDSGDV</sequence>
<dbReference type="PANTHER" id="PTHR42839:SF2">
    <property type="entry name" value="ISOCHORISMATE SYNTHASE ENTC"/>
    <property type="match status" value="1"/>
</dbReference>
<dbReference type="PANTHER" id="PTHR42839">
    <property type="entry name" value="ISOCHORISMATE SYNTHASE ENTC"/>
    <property type="match status" value="1"/>
</dbReference>
<dbReference type="EC" id="5.4.4.2" evidence="3"/>
<keyword evidence="9" id="KW-1185">Reference proteome</keyword>
<dbReference type="RefSeq" id="WP_105941927.1">
    <property type="nucleotide sequence ID" value="NZ_CP027433.1"/>
</dbReference>
<gene>
    <name evidence="8" type="ORF">C6V83_07845</name>
</gene>
<dbReference type="SUPFAM" id="SSF56322">
    <property type="entry name" value="ADC synthase"/>
    <property type="match status" value="1"/>
</dbReference>
<dbReference type="InterPro" id="IPR015890">
    <property type="entry name" value="Chorismate_C"/>
</dbReference>
<comment type="catalytic activity">
    <reaction evidence="1">
        <text>chorismate = isochorismate</text>
        <dbReference type="Rhea" id="RHEA:18985"/>
        <dbReference type="ChEBI" id="CHEBI:29748"/>
        <dbReference type="ChEBI" id="CHEBI:29780"/>
        <dbReference type="EC" id="5.4.4.2"/>
    </reaction>
</comment>
<dbReference type="KEGG" id="git:C6V83_07845"/>
<evidence type="ECO:0000259" key="7">
    <source>
        <dbReference type="Pfam" id="PF00425"/>
    </source>
</evidence>
<dbReference type="Gene3D" id="3.60.120.10">
    <property type="entry name" value="Anthranilate synthase"/>
    <property type="match status" value="1"/>
</dbReference>
<reference evidence="8 9" key="1">
    <citation type="submission" date="2018-03" db="EMBL/GenBank/DDBJ databases">
        <title>Characteristics and genome of n-alkane degrading marine bacteria Gordonia iterans isolated from crude oil contaminated in Tae-an, South Korea.</title>
        <authorList>
            <person name="Lee S.-S."/>
            <person name="Kim H."/>
        </authorList>
    </citation>
    <scope>NUCLEOTIDE SEQUENCE [LARGE SCALE GENOMIC DNA]</scope>
    <source>
        <strain evidence="8 9">Co17</strain>
    </source>
</reference>
<dbReference type="GO" id="GO:0008909">
    <property type="term" value="F:isochorismate synthase activity"/>
    <property type="evidence" value="ECO:0007669"/>
    <property type="project" value="UniProtKB-EC"/>
</dbReference>
<accession>A0A2S0KEW9</accession>
<evidence type="ECO:0000256" key="5">
    <source>
        <dbReference type="ARBA" id="ARBA00041564"/>
    </source>
</evidence>
<dbReference type="NCBIfam" id="TIGR00543">
    <property type="entry name" value="isochor_syn"/>
    <property type="match status" value="1"/>
</dbReference>
<feature type="domain" description="Chorismate-utilising enzyme C-terminal" evidence="7">
    <location>
        <begin position="113"/>
        <end position="373"/>
    </location>
</feature>
<dbReference type="EMBL" id="CP027433">
    <property type="protein sequence ID" value="AVM00196.1"/>
    <property type="molecule type" value="Genomic_DNA"/>
</dbReference>
<feature type="compositionally biased region" description="Basic and acidic residues" evidence="6">
    <location>
        <begin position="1"/>
        <end position="10"/>
    </location>
</feature>
<evidence type="ECO:0000256" key="1">
    <source>
        <dbReference type="ARBA" id="ARBA00000799"/>
    </source>
</evidence>
<evidence type="ECO:0000256" key="2">
    <source>
        <dbReference type="ARBA" id="ARBA00005297"/>
    </source>
</evidence>
<dbReference type="InterPro" id="IPR005801">
    <property type="entry name" value="ADC_synthase"/>
</dbReference>
<dbReference type="Pfam" id="PF00425">
    <property type="entry name" value="Chorismate_bind"/>
    <property type="match status" value="1"/>
</dbReference>
<evidence type="ECO:0000256" key="3">
    <source>
        <dbReference type="ARBA" id="ARBA00012824"/>
    </source>
</evidence>
<protein>
    <recommendedName>
        <fullName evidence="3">isochorismate synthase</fullName>
        <ecNumber evidence="3">5.4.4.2</ecNumber>
    </recommendedName>
    <alternativeName>
        <fullName evidence="5">Isochorismate mutase</fullName>
    </alternativeName>
</protein>
<organism evidence="8 9">
    <name type="scientific">Gordonia iterans</name>
    <dbReference type="NCBI Taxonomy" id="1004901"/>
    <lineage>
        <taxon>Bacteria</taxon>
        <taxon>Bacillati</taxon>
        <taxon>Actinomycetota</taxon>
        <taxon>Actinomycetes</taxon>
        <taxon>Mycobacteriales</taxon>
        <taxon>Gordoniaceae</taxon>
        <taxon>Gordonia</taxon>
    </lineage>
</organism>
<evidence type="ECO:0000313" key="8">
    <source>
        <dbReference type="EMBL" id="AVM00196.1"/>
    </source>
</evidence>
<dbReference type="InterPro" id="IPR004561">
    <property type="entry name" value="IsoChor_synthase"/>
</dbReference>
<evidence type="ECO:0000313" key="9">
    <source>
        <dbReference type="Proteomes" id="UP000239814"/>
    </source>
</evidence>
<dbReference type="OrthoDB" id="9806579at2"/>
<evidence type="ECO:0000256" key="4">
    <source>
        <dbReference type="ARBA" id="ARBA00023235"/>
    </source>
</evidence>
<keyword evidence="4" id="KW-0413">Isomerase</keyword>
<comment type="similarity">
    <text evidence="2">Belongs to the isochorismate synthase family.</text>
</comment>
<name>A0A2S0KEW9_9ACTN</name>
<dbReference type="AlphaFoldDB" id="A0A2S0KEW9"/>
<dbReference type="Proteomes" id="UP000239814">
    <property type="component" value="Chromosome"/>
</dbReference>
<proteinExistence type="inferred from homology"/>
<evidence type="ECO:0000256" key="6">
    <source>
        <dbReference type="SAM" id="MobiDB-lite"/>
    </source>
</evidence>